<organism evidence="4 5">
    <name type="scientific">Lacinutrix gracilariae</name>
    <dbReference type="NCBI Taxonomy" id="1747198"/>
    <lineage>
        <taxon>Bacteria</taxon>
        <taxon>Pseudomonadati</taxon>
        <taxon>Bacteroidota</taxon>
        <taxon>Flavobacteriia</taxon>
        <taxon>Flavobacteriales</taxon>
        <taxon>Flavobacteriaceae</taxon>
        <taxon>Lacinutrix</taxon>
    </lineage>
</organism>
<accession>A0ABW5K4L4</accession>
<reference evidence="5" key="1">
    <citation type="journal article" date="2019" name="Int. J. Syst. Evol. Microbiol.">
        <title>The Global Catalogue of Microorganisms (GCM) 10K type strain sequencing project: providing services to taxonomists for standard genome sequencing and annotation.</title>
        <authorList>
            <consortium name="The Broad Institute Genomics Platform"/>
            <consortium name="The Broad Institute Genome Sequencing Center for Infectious Disease"/>
            <person name="Wu L."/>
            <person name="Ma J."/>
        </authorList>
    </citation>
    <scope>NUCLEOTIDE SEQUENCE [LARGE SCALE GENOMIC DNA]</scope>
    <source>
        <strain evidence="5">KCTC 42808</strain>
    </source>
</reference>
<proteinExistence type="predicted"/>
<name>A0ABW5K4L4_9FLAO</name>
<feature type="chain" id="PRO_5045694326" evidence="2">
    <location>
        <begin position="19"/>
        <end position="305"/>
    </location>
</feature>
<feature type="signal peptide" evidence="2">
    <location>
        <begin position="1"/>
        <end position="18"/>
    </location>
</feature>
<sequence>MKKIYTLLFLCTTLYLNAQTTVNYSQKAENYQIYSSGAGIYNDGTENIGMWANYDAKEVVGFRNFTETGLPGGTASTMAIGDSFTITLSATRAYGQIGIALLSSPTSTTTWLDRHNNYAVQVNMNGNTGSYDPIEIVSNAGAVDVSTISGSTTYADFKFTFTLLTNTTMAVSINDGAAVYNVTLNNTNITGYSIYLADDWNGSVNANIYWKPTTEYVYASTLSASEFVQEQQVSLAPNPTNNSFTVNKEISNLEIFDITGKLVKSYAGNFTKNSNFTVSDLSKGSYLVKVKNMSGQLSTTKLIKF</sequence>
<dbReference type="Pfam" id="PF18962">
    <property type="entry name" value="Por_Secre_tail"/>
    <property type="match status" value="1"/>
</dbReference>
<gene>
    <name evidence="4" type="ORF">ACFSSB_13430</name>
</gene>
<evidence type="ECO:0000313" key="5">
    <source>
        <dbReference type="Proteomes" id="UP001597467"/>
    </source>
</evidence>
<evidence type="ECO:0000256" key="2">
    <source>
        <dbReference type="SAM" id="SignalP"/>
    </source>
</evidence>
<dbReference type="InterPro" id="IPR026444">
    <property type="entry name" value="Secre_tail"/>
</dbReference>
<dbReference type="RefSeq" id="WP_379905104.1">
    <property type="nucleotide sequence ID" value="NZ_JBHULM010000011.1"/>
</dbReference>
<keyword evidence="1 2" id="KW-0732">Signal</keyword>
<comment type="caution">
    <text evidence="4">The sequence shown here is derived from an EMBL/GenBank/DDBJ whole genome shotgun (WGS) entry which is preliminary data.</text>
</comment>
<dbReference type="Proteomes" id="UP001597467">
    <property type="component" value="Unassembled WGS sequence"/>
</dbReference>
<evidence type="ECO:0000313" key="4">
    <source>
        <dbReference type="EMBL" id="MFD2543328.1"/>
    </source>
</evidence>
<dbReference type="EMBL" id="JBHULM010000011">
    <property type="protein sequence ID" value="MFD2543328.1"/>
    <property type="molecule type" value="Genomic_DNA"/>
</dbReference>
<evidence type="ECO:0000256" key="1">
    <source>
        <dbReference type="ARBA" id="ARBA00022729"/>
    </source>
</evidence>
<feature type="domain" description="Secretion system C-terminal sorting" evidence="3">
    <location>
        <begin position="237"/>
        <end position="303"/>
    </location>
</feature>
<dbReference type="NCBIfam" id="TIGR04183">
    <property type="entry name" value="Por_Secre_tail"/>
    <property type="match status" value="1"/>
</dbReference>
<protein>
    <submittedName>
        <fullName evidence="4">T9SS type A sorting domain-containing protein</fullName>
    </submittedName>
</protein>
<evidence type="ECO:0000259" key="3">
    <source>
        <dbReference type="Pfam" id="PF18962"/>
    </source>
</evidence>
<keyword evidence="5" id="KW-1185">Reference proteome</keyword>